<sequence>MLGKYQVSSNISSNKREKLNYNGGGTVSPERDEGAEAVVSIIPDQMTSLDNAFDDDNYEAGERFCGTERIYSKLLEH</sequence>
<protein>
    <submittedName>
        <fullName evidence="2">Uncharacterized protein</fullName>
    </submittedName>
</protein>
<dbReference type="Proteomes" id="UP001152795">
    <property type="component" value="Unassembled WGS sequence"/>
</dbReference>
<dbReference type="EMBL" id="CACRXK020001104">
    <property type="protein sequence ID" value="CAB3987002.1"/>
    <property type="molecule type" value="Genomic_DNA"/>
</dbReference>
<dbReference type="AlphaFoldDB" id="A0A7D9HKR7"/>
<comment type="caution">
    <text evidence="2">The sequence shown here is derived from an EMBL/GenBank/DDBJ whole genome shotgun (WGS) entry which is preliminary data.</text>
</comment>
<proteinExistence type="predicted"/>
<evidence type="ECO:0000256" key="1">
    <source>
        <dbReference type="SAM" id="MobiDB-lite"/>
    </source>
</evidence>
<feature type="region of interest" description="Disordered" evidence="1">
    <location>
        <begin position="1"/>
        <end position="33"/>
    </location>
</feature>
<organism evidence="2 3">
    <name type="scientific">Paramuricea clavata</name>
    <name type="common">Red gorgonian</name>
    <name type="synonym">Violescent sea-whip</name>
    <dbReference type="NCBI Taxonomy" id="317549"/>
    <lineage>
        <taxon>Eukaryota</taxon>
        <taxon>Metazoa</taxon>
        <taxon>Cnidaria</taxon>
        <taxon>Anthozoa</taxon>
        <taxon>Octocorallia</taxon>
        <taxon>Malacalcyonacea</taxon>
        <taxon>Plexauridae</taxon>
        <taxon>Paramuricea</taxon>
    </lineage>
</organism>
<accession>A0A7D9HKR7</accession>
<feature type="compositionally biased region" description="Polar residues" evidence="1">
    <location>
        <begin position="1"/>
        <end position="13"/>
    </location>
</feature>
<gene>
    <name evidence="2" type="ORF">PACLA_8A084710</name>
</gene>
<reference evidence="2" key="1">
    <citation type="submission" date="2020-04" db="EMBL/GenBank/DDBJ databases">
        <authorList>
            <person name="Alioto T."/>
            <person name="Alioto T."/>
            <person name="Gomez Garrido J."/>
        </authorList>
    </citation>
    <scope>NUCLEOTIDE SEQUENCE</scope>
    <source>
        <strain evidence="2">A484AB</strain>
    </source>
</reference>
<evidence type="ECO:0000313" key="3">
    <source>
        <dbReference type="Proteomes" id="UP001152795"/>
    </source>
</evidence>
<name>A0A7D9HKR7_PARCT</name>
<keyword evidence="3" id="KW-1185">Reference proteome</keyword>
<evidence type="ECO:0000313" key="2">
    <source>
        <dbReference type="EMBL" id="CAB3987002.1"/>
    </source>
</evidence>